<accession>A0A6C0DG39</accession>
<reference evidence="2" key="1">
    <citation type="journal article" date="2020" name="Nature">
        <title>Giant virus diversity and host interactions through global metagenomics.</title>
        <authorList>
            <person name="Schulz F."/>
            <person name="Roux S."/>
            <person name="Paez-Espino D."/>
            <person name="Jungbluth S."/>
            <person name="Walsh D.A."/>
            <person name="Denef V.J."/>
            <person name="McMahon K.D."/>
            <person name="Konstantinidis K.T."/>
            <person name="Eloe-Fadrosh E.A."/>
            <person name="Kyrpides N.C."/>
            <person name="Woyke T."/>
        </authorList>
    </citation>
    <scope>NUCLEOTIDE SEQUENCE</scope>
    <source>
        <strain evidence="2">GVMAG-M-3300023174-144</strain>
    </source>
</reference>
<dbReference type="CDD" id="cd00761">
    <property type="entry name" value="Glyco_tranf_GTA_type"/>
    <property type="match status" value="1"/>
</dbReference>
<evidence type="ECO:0000313" key="2">
    <source>
        <dbReference type="EMBL" id="QHT14919.1"/>
    </source>
</evidence>
<sequence>MKCCICGTVRECGKYLKNVFSNMENVGTLFDDYVIILYYDESKDNTLKLMEEYATINSKFTYHVNNEPLSIYRTHRIAKGRNYCLQQIREKYSDYEYFVVMDCDDKGSRKMKIDMLNYYLKNRNSEWDALSFNFPNEYYDIWALSIGPFVASCHHFENTGLAVNYLNNIIKRINKTHLIPCYSAFNGFAIYKTNKFINCRYDGSLNLNYIPKKLLLENIKFSGKMILNNEKKQDCEHRSFHFEAIIKNHAKIRISPLCLFI</sequence>
<dbReference type="Gene3D" id="3.90.550.10">
    <property type="entry name" value="Spore Coat Polysaccharide Biosynthesis Protein SpsA, Chain A"/>
    <property type="match status" value="1"/>
</dbReference>
<dbReference type="SUPFAM" id="SSF53448">
    <property type="entry name" value="Nucleotide-diphospho-sugar transferases"/>
    <property type="match status" value="1"/>
</dbReference>
<dbReference type="InterPro" id="IPR001173">
    <property type="entry name" value="Glyco_trans_2-like"/>
</dbReference>
<protein>
    <recommendedName>
        <fullName evidence="1">Glycosyltransferase 2-like domain-containing protein</fullName>
    </recommendedName>
</protein>
<dbReference type="AlphaFoldDB" id="A0A6C0DG39"/>
<dbReference type="InterPro" id="IPR029044">
    <property type="entry name" value="Nucleotide-diphossugar_trans"/>
</dbReference>
<feature type="domain" description="Glycosyltransferase 2-like" evidence="1">
    <location>
        <begin position="13"/>
        <end position="143"/>
    </location>
</feature>
<dbReference type="Pfam" id="PF00535">
    <property type="entry name" value="Glycos_transf_2"/>
    <property type="match status" value="1"/>
</dbReference>
<organism evidence="2">
    <name type="scientific">viral metagenome</name>
    <dbReference type="NCBI Taxonomy" id="1070528"/>
    <lineage>
        <taxon>unclassified sequences</taxon>
        <taxon>metagenomes</taxon>
        <taxon>organismal metagenomes</taxon>
    </lineage>
</organism>
<evidence type="ECO:0000259" key="1">
    <source>
        <dbReference type="Pfam" id="PF00535"/>
    </source>
</evidence>
<proteinExistence type="predicted"/>
<dbReference type="EMBL" id="MN739598">
    <property type="protein sequence ID" value="QHT14919.1"/>
    <property type="molecule type" value="Genomic_DNA"/>
</dbReference>
<name>A0A6C0DG39_9ZZZZ</name>